<evidence type="ECO:0000256" key="1">
    <source>
        <dbReference type="SAM" id="MobiDB-lite"/>
    </source>
</evidence>
<evidence type="ECO:0000313" key="3">
    <source>
        <dbReference type="Proteomes" id="UP001224644"/>
    </source>
</evidence>
<evidence type="ECO:0000313" key="2">
    <source>
        <dbReference type="EMBL" id="MDN3590212.1"/>
    </source>
</evidence>
<proteinExistence type="predicted"/>
<dbReference type="Proteomes" id="UP001224644">
    <property type="component" value="Unassembled WGS sequence"/>
</dbReference>
<dbReference type="RefSeq" id="WP_238225461.1">
    <property type="nucleotide sequence ID" value="NZ_BPQD01000013.1"/>
</dbReference>
<sequence>MSEIRILEGARPDGPWGTGPGTYESGLLRLPGGEARGVEDLVDLVRADGSGPQRRTGIVGGLRSALDAAGPLPRPLDFATSILGLGLGALAGTLHASATLHARFADGARAVIATDPATAAAILHDWAVVREALLRRDARRQPSRQVLLPPPAAAPLTLPAPAPVPDAAPAPASLFAYEMRKGRLRRLASGKAPERS</sequence>
<reference evidence="3" key="1">
    <citation type="journal article" date="2019" name="Int. J. Syst. Evol. Microbiol.">
        <title>The Global Catalogue of Microorganisms (GCM) 10K type strain sequencing project: providing services to taxonomists for standard genome sequencing and annotation.</title>
        <authorList>
            <consortium name="The Broad Institute Genomics Platform"/>
            <consortium name="The Broad Institute Genome Sequencing Center for Infectious Disease"/>
            <person name="Wu L."/>
            <person name="Ma J."/>
        </authorList>
    </citation>
    <scope>NUCLEOTIDE SEQUENCE [LARGE SCALE GENOMIC DNA]</scope>
    <source>
        <strain evidence="3">CECT 7069</strain>
    </source>
</reference>
<dbReference type="EMBL" id="JAUFPX010000003">
    <property type="protein sequence ID" value="MDN3590212.1"/>
    <property type="molecule type" value="Genomic_DNA"/>
</dbReference>
<accession>A0ABT8BFI5</accession>
<feature type="compositionally biased region" description="Pro residues" evidence="1">
    <location>
        <begin position="148"/>
        <end position="163"/>
    </location>
</feature>
<organism evidence="2 3">
    <name type="scientific">Methylobacterium adhaesivum</name>
    <dbReference type="NCBI Taxonomy" id="333297"/>
    <lineage>
        <taxon>Bacteria</taxon>
        <taxon>Pseudomonadati</taxon>
        <taxon>Pseudomonadota</taxon>
        <taxon>Alphaproteobacteria</taxon>
        <taxon>Hyphomicrobiales</taxon>
        <taxon>Methylobacteriaceae</taxon>
        <taxon>Methylobacterium</taxon>
    </lineage>
</organism>
<feature type="region of interest" description="Disordered" evidence="1">
    <location>
        <begin position="140"/>
        <end position="163"/>
    </location>
</feature>
<gene>
    <name evidence="2" type="ORF">QWZ12_06245</name>
</gene>
<name>A0ABT8BFI5_9HYPH</name>
<keyword evidence="3" id="KW-1185">Reference proteome</keyword>
<protein>
    <submittedName>
        <fullName evidence="2">Uncharacterized protein</fullName>
    </submittedName>
</protein>
<comment type="caution">
    <text evidence="2">The sequence shown here is derived from an EMBL/GenBank/DDBJ whole genome shotgun (WGS) entry which is preliminary data.</text>
</comment>